<feature type="region of interest" description="Disordered" evidence="5">
    <location>
        <begin position="1"/>
        <end position="37"/>
    </location>
</feature>
<dbReference type="GO" id="GO:0005634">
    <property type="term" value="C:nucleus"/>
    <property type="evidence" value="ECO:0007669"/>
    <property type="project" value="TreeGrafter"/>
</dbReference>
<dbReference type="Ensembl" id="ENSCUST00005015524.1">
    <property type="protein sequence ID" value="ENSCUSP00005014945.1"/>
    <property type="gene ID" value="ENSCUSG00005009573.1"/>
</dbReference>
<feature type="compositionally biased region" description="Polar residues" evidence="5">
    <location>
        <begin position="1"/>
        <end position="10"/>
    </location>
</feature>
<accession>A0A8C3Y3N8</accession>
<dbReference type="InterPro" id="IPR034732">
    <property type="entry name" value="EPHD"/>
</dbReference>
<evidence type="ECO:0008006" key="10">
    <source>
        <dbReference type="Google" id="ProtNLM"/>
    </source>
</evidence>
<sequence>MPGQGRSSPTGLCLPCPSASTAQSQQSPGTDPARTLAQPHRRDHACGTLSLSPVCMLCHQTQADTDICGNMSVKAQLCVHTYCQVTSLAAPPSFLPILTLRGLLCSFQSCFICCKMGASITCCETSCPRTFHLPCAPDGECITQYFGTYRSFCWEHRPQQALHPLPSQDNTCSICLDTVEDRISYKTMGCPACQDTRFHRHCIQRLALHSGIAFRCPCCLNQELFMMEMLTMGIRLSKRPWQLWLCSSCAARGTHRHCPSLGNGKYTWECNTCAPSHSSSSRPRQGFKRGRTMARGYGTAHPPGAAGWTVRGSEAG</sequence>
<dbReference type="GO" id="GO:0008270">
    <property type="term" value="F:zinc ion binding"/>
    <property type="evidence" value="ECO:0007669"/>
    <property type="project" value="UniProtKB-KW"/>
</dbReference>
<proteinExistence type="predicted"/>
<dbReference type="Gene3D" id="3.30.40.10">
    <property type="entry name" value="Zinc/RING finger domain, C3HC4 (zinc finger)"/>
    <property type="match status" value="2"/>
</dbReference>
<protein>
    <recommendedName>
        <fullName evidence="10">PHD finger protein 7-like</fullName>
    </recommendedName>
</protein>
<dbReference type="InterPro" id="IPR013083">
    <property type="entry name" value="Znf_RING/FYVE/PHD"/>
</dbReference>
<dbReference type="PANTHER" id="PTHR12420">
    <property type="entry name" value="PHD FINGER PROTEIN"/>
    <property type="match status" value="1"/>
</dbReference>
<feature type="compositionally biased region" description="Low complexity" evidence="5">
    <location>
        <begin position="18"/>
        <end position="27"/>
    </location>
</feature>
<keyword evidence="2 4" id="KW-0863">Zinc-finger</keyword>
<dbReference type="PROSITE" id="PS51805">
    <property type="entry name" value="EPHD"/>
    <property type="match status" value="1"/>
</dbReference>
<evidence type="ECO:0000259" key="6">
    <source>
        <dbReference type="PROSITE" id="PS50089"/>
    </source>
</evidence>
<dbReference type="InterPro" id="IPR059102">
    <property type="entry name" value="PHD_PHF7/G2E3-like"/>
</dbReference>
<dbReference type="InterPro" id="IPR051188">
    <property type="entry name" value="PHD-type_Zinc_Finger"/>
</dbReference>
<dbReference type="Proteomes" id="UP000694563">
    <property type="component" value="Chromosome 8"/>
</dbReference>
<reference evidence="8" key="1">
    <citation type="submission" date="2020-10" db="EMBL/GenBank/DDBJ databases">
        <title>Catharus ustulatus (Swainson's thrush) genome, bCatUst1, primary haplotype v2.</title>
        <authorList>
            <person name="Delmore K."/>
            <person name="Vafadar M."/>
            <person name="Formenti G."/>
            <person name="Chow W."/>
            <person name="Pelan S."/>
            <person name="Howe K."/>
            <person name="Rhie A."/>
            <person name="Mountcastle J."/>
            <person name="Haase B."/>
            <person name="Fedrigo O."/>
            <person name="Jarvis E.D."/>
        </authorList>
    </citation>
    <scope>NUCLEOTIDE SEQUENCE [LARGE SCALE GENOMIC DNA]</scope>
</reference>
<feature type="domain" description="RING-type" evidence="6">
    <location>
        <begin position="172"/>
        <end position="219"/>
    </location>
</feature>
<evidence type="ECO:0000256" key="5">
    <source>
        <dbReference type="SAM" id="MobiDB-lite"/>
    </source>
</evidence>
<evidence type="ECO:0000313" key="8">
    <source>
        <dbReference type="Ensembl" id="ENSCUSP00005014945.1"/>
    </source>
</evidence>
<evidence type="ECO:0000256" key="1">
    <source>
        <dbReference type="ARBA" id="ARBA00022723"/>
    </source>
</evidence>
<feature type="region of interest" description="Disordered" evidence="5">
    <location>
        <begin position="293"/>
        <end position="316"/>
    </location>
</feature>
<dbReference type="Pfam" id="PF26054">
    <property type="entry name" value="PHD_G2E3"/>
    <property type="match status" value="1"/>
</dbReference>
<keyword evidence="9" id="KW-1185">Reference proteome</keyword>
<dbReference type="PROSITE" id="PS50089">
    <property type="entry name" value="ZF_RING_2"/>
    <property type="match status" value="1"/>
</dbReference>
<evidence type="ECO:0000256" key="3">
    <source>
        <dbReference type="ARBA" id="ARBA00022833"/>
    </source>
</evidence>
<reference evidence="8" key="2">
    <citation type="submission" date="2025-08" db="UniProtKB">
        <authorList>
            <consortium name="Ensembl"/>
        </authorList>
    </citation>
    <scope>IDENTIFICATION</scope>
</reference>
<dbReference type="InterPro" id="IPR011011">
    <property type="entry name" value="Znf_FYVE_PHD"/>
</dbReference>
<evidence type="ECO:0000256" key="2">
    <source>
        <dbReference type="ARBA" id="ARBA00022771"/>
    </source>
</evidence>
<organism evidence="8 9">
    <name type="scientific">Catharus ustulatus</name>
    <name type="common">Russet-backed thrush</name>
    <name type="synonym">Hylocichla ustulatus</name>
    <dbReference type="NCBI Taxonomy" id="91951"/>
    <lineage>
        <taxon>Eukaryota</taxon>
        <taxon>Metazoa</taxon>
        <taxon>Chordata</taxon>
        <taxon>Craniata</taxon>
        <taxon>Vertebrata</taxon>
        <taxon>Euteleostomi</taxon>
        <taxon>Archelosauria</taxon>
        <taxon>Archosauria</taxon>
        <taxon>Dinosauria</taxon>
        <taxon>Saurischia</taxon>
        <taxon>Theropoda</taxon>
        <taxon>Coelurosauria</taxon>
        <taxon>Aves</taxon>
        <taxon>Neognathae</taxon>
        <taxon>Neoaves</taxon>
        <taxon>Telluraves</taxon>
        <taxon>Australaves</taxon>
        <taxon>Passeriformes</taxon>
        <taxon>Turdidae</taxon>
        <taxon>Catharus</taxon>
    </lineage>
</organism>
<keyword evidence="3" id="KW-0862">Zinc</keyword>
<dbReference type="PANTHER" id="PTHR12420:SF47">
    <property type="entry name" value="PHD FINGER PROTEIN 7"/>
    <property type="match status" value="1"/>
</dbReference>
<name>A0A8C3Y3N8_CATUS</name>
<dbReference type="SUPFAM" id="SSF57903">
    <property type="entry name" value="FYVE/PHD zinc finger"/>
    <property type="match status" value="1"/>
</dbReference>
<keyword evidence="1" id="KW-0479">Metal-binding</keyword>
<evidence type="ECO:0000313" key="9">
    <source>
        <dbReference type="Proteomes" id="UP000694563"/>
    </source>
</evidence>
<evidence type="ECO:0000256" key="4">
    <source>
        <dbReference type="PROSITE-ProRule" id="PRU00175"/>
    </source>
</evidence>
<dbReference type="AlphaFoldDB" id="A0A8C3Y3N8"/>
<reference evidence="8" key="3">
    <citation type="submission" date="2025-09" db="UniProtKB">
        <authorList>
            <consortium name="Ensembl"/>
        </authorList>
    </citation>
    <scope>IDENTIFICATION</scope>
</reference>
<evidence type="ECO:0000259" key="7">
    <source>
        <dbReference type="PROSITE" id="PS51805"/>
    </source>
</evidence>
<feature type="domain" description="PHD-type" evidence="7">
    <location>
        <begin position="110"/>
        <end position="157"/>
    </location>
</feature>
<dbReference type="InterPro" id="IPR001841">
    <property type="entry name" value="Znf_RING"/>
</dbReference>